<gene>
    <name evidence="2" type="ORF">VTAP4600_A1791</name>
</gene>
<evidence type="ECO:0000259" key="1">
    <source>
        <dbReference type="PROSITE" id="PS51742"/>
    </source>
</evidence>
<accession>A0A2N8ZCZ2</accession>
<name>A0A2N8ZCZ2_9VIBR</name>
<dbReference type="PROSITE" id="PS51742">
    <property type="entry name" value="PPC"/>
    <property type="match status" value="1"/>
</dbReference>
<proteinExistence type="predicted"/>
<dbReference type="AlphaFoldDB" id="A0A2N8ZCZ2"/>
<evidence type="ECO:0000313" key="2">
    <source>
        <dbReference type="EMBL" id="SON49770.1"/>
    </source>
</evidence>
<dbReference type="CDD" id="cd11378">
    <property type="entry name" value="DUF296"/>
    <property type="match status" value="1"/>
</dbReference>
<keyword evidence="2" id="KW-0238">DNA-binding</keyword>
<dbReference type="KEGG" id="vta:A1791"/>
<dbReference type="PANTHER" id="PTHR34988">
    <property type="entry name" value="PROTEIN, PUTATIVE-RELATED"/>
    <property type="match status" value="1"/>
</dbReference>
<feature type="domain" description="PPC" evidence="1">
    <location>
        <begin position="1"/>
        <end position="130"/>
    </location>
</feature>
<sequence>MLTPIAIRLTNGADLKASIAKIVTDENIQAGSIASCVGCLYSVNLRLAGAEKTLQLNEPLEIISLMGTLTPNHQHIHISVADTKGRVFGGHLLEGSLIDTTGELVIHHYPTLAFSREFDDATGYTELVIADKSASKLNT</sequence>
<dbReference type="SUPFAM" id="SSF117856">
    <property type="entry name" value="AF0104/ALDC/Ptd012-like"/>
    <property type="match status" value="1"/>
</dbReference>
<dbReference type="Proteomes" id="UP000235828">
    <property type="component" value="Chromosome A"/>
</dbReference>
<dbReference type="EMBL" id="LT960611">
    <property type="protein sequence ID" value="SON49770.1"/>
    <property type="molecule type" value="Genomic_DNA"/>
</dbReference>
<protein>
    <submittedName>
        <fullName evidence="2">Predicted DNA-binding protein</fullName>
    </submittedName>
</protein>
<evidence type="ECO:0000313" key="3">
    <source>
        <dbReference type="Proteomes" id="UP000235828"/>
    </source>
</evidence>
<reference evidence="2 3" key="1">
    <citation type="submission" date="2017-10" db="EMBL/GenBank/DDBJ databases">
        <authorList>
            <person name="Banno H."/>
            <person name="Chua N.-H."/>
        </authorList>
    </citation>
    <scope>NUCLEOTIDE SEQUENCE [LARGE SCALE GENOMIC DNA]</scope>
    <source>
        <strain evidence="2">Vibrio tapetis CECT4600</strain>
    </source>
</reference>
<dbReference type="GO" id="GO:0003677">
    <property type="term" value="F:DNA binding"/>
    <property type="evidence" value="ECO:0007669"/>
    <property type="project" value="UniProtKB-KW"/>
</dbReference>
<dbReference type="Pfam" id="PF03479">
    <property type="entry name" value="PCC"/>
    <property type="match status" value="1"/>
</dbReference>
<dbReference type="OrthoDB" id="552202at2"/>
<dbReference type="Gene3D" id="3.30.1330.80">
    <property type="entry name" value="Hypothetical protein, similar to alpha- acetolactate decarboxylase, domain 2"/>
    <property type="match status" value="1"/>
</dbReference>
<organism evidence="2 3">
    <name type="scientific">Vibrio tapetis subsp. tapetis</name>
    <dbReference type="NCBI Taxonomy" id="1671868"/>
    <lineage>
        <taxon>Bacteria</taxon>
        <taxon>Pseudomonadati</taxon>
        <taxon>Pseudomonadota</taxon>
        <taxon>Gammaproteobacteria</taxon>
        <taxon>Vibrionales</taxon>
        <taxon>Vibrionaceae</taxon>
        <taxon>Vibrio</taxon>
    </lineage>
</organism>
<dbReference type="InterPro" id="IPR005175">
    <property type="entry name" value="PPC_dom"/>
</dbReference>
<keyword evidence="3" id="KW-1185">Reference proteome</keyword>
<dbReference type="PANTHER" id="PTHR34988:SF1">
    <property type="entry name" value="DNA-BINDING PROTEIN"/>
    <property type="match status" value="1"/>
</dbReference>
<dbReference type="RefSeq" id="WP_102522381.1">
    <property type="nucleotide sequence ID" value="NZ_LT960611.1"/>
</dbReference>